<feature type="compositionally biased region" description="Low complexity" evidence="1">
    <location>
        <begin position="497"/>
        <end position="524"/>
    </location>
</feature>
<evidence type="ECO:0000313" key="2">
    <source>
        <dbReference type="EMBL" id="CTR07182.1"/>
    </source>
</evidence>
<feature type="region of interest" description="Disordered" evidence="1">
    <location>
        <begin position="491"/>
        <end position="524"/>
    </location>
</feature>
<dbReference type="SUPFAM" id="SSF52047">
    <property type="entry name" value="RNI-like"/>
    <property type="match status" value="2"/>
</dbReference>
<gene>
    <name evidence="2" type="primary">FGENESH: predicted gene_5.588</name>
    <name evidence="2" type="ORF">BN2166_0030430</name>
</gene>
<accession>A0A0K3CF22</accession>
<keyword evidence="3" id="KW-1185">Reference proteome</keyword>
<dbReference type="EMBL" id="CWKI01000005">
    <property type="protein sequence ID" value="CTR07182.1"/>
    <property type="molecule type" value="Genomic_DNA"/>
</dbReference>
<evidence type="ECO:0008006" key="4">
    <source>
        <dbReference type="Google" id="ProtNLM"/>
    </source>
</evidence>
<evidence type="ECO:0000256" key="1">
    <source>
        <dbReference type="SAM" id="MobiDB-lite"/>
    </source>
</evidence>
<protein>
    <recommendedName>
        <fullName evidence="4">Proteophosphoglycan ppg4</fullName>
    </recommendedName>
</protein>
<name>A0A0K3CF22_RHOTO</name>
<dbReference type="InterPro" id="IPR032675">
    <property type="entry name" value="LRR_dom_sf"/>
</dbReference>
<evidence type="ECO:0000313" key="3">
    <source>
        <dbReference type="Proteomes" id="UP000199069"/>
    </source>
</evidence>
<sequence length="1003" mass="112943">MSPNSPDSQPTLTPRACLDSLPTEVKSRIAELCWLQDEWWRVYDEHIQLQFASAGAPEVARFRQLHETEGGRYGHSLMSLARASGTWAELTAPLRFRVVKVSKTNRPIFRQRIVRRHARHFRELHFDEVDTERFSNFLAFLPDFTCIKKLVIVNELSAKFCGKAIEPLWHHLPHCLDDAAQLSRSDIIQLIQRIESLSYSVPGPGLPATLKAATSLTSLSLRLKDATAAVTTLTTALSTAPNLHSLSVDATDCEVDFSRLSSLSRSTWPTLKSLAFKAERINPSFSAFLSHHRASLRHLRLEWTEEPTESDDATFTFLPPATFPALDTLDIIECGTSPLVPLLSSIKPVSLPTLRTLTIVPFFGEHDEFGFGDSGMDVELESIARQYQPRSLFVRYHESERCLWPHCALVARDMPSSHNIRLDMFPVSPYPRPVFYVPDDSAELEDLELFEQSVSDTIDFLSSWHERVKQSKDTYQYGNFPSRLFRSRLPPSPPLQPLHRPSAQPAPSLAMSPSSPNSQSTLTPRACLDSLPAEVKSSIAEMCWLHDEWWRKYSAHLEKQLGGTNHTELEQFLREKREEGGRFGASLGSLALVSQAWAGLTAPFRFRVVRAAKSNRPIFRQRIAWRYLHHAHELHLDNSDKGNFDQILGYLPAFTNLKKLVISDPMIAEFRRRSLFPSHWGLGDAELLARIDLRHLFERIESLVYAVEPDNPVHVLKAAAPSLTSFALRFADVTNGKAILSTLFSTAPHLKSLAIDATGLDLDFGALTPSAGTSWPTLASLSLKAERFNPSLEELLLPLQASIRHLRLEWTEEPAESDDTTFAFPVSPTFLALRVVELVDCGLSPLSPLLDSIKPSNIPELQAVTIVPRFDYEGDWGFAGAGIRDDLHLLCERYGQRCLSLRYYESGDQLTPLSALEARDTFSRQGRSLVMTPVTPYPHLIFYTPEDVAYYDDLDLLKEPIAEVMSFLATWIQRTESSGLPQEYAHLARALRLVELERVAQTP</sequence>
<dbReference type="Gene3D" id="3.80.10.10">
    <property type="entry name" value="Ribonuclease Inhibitor"/>
    <property type="match status" value="1"/>
</dbReference>
<proteinExistence type="predicted"/>
<reference evidence="2 3" key="1">
    <citation type="submission" date="2015-07" db="EMBL/GenBank/DDBJ databases">
        <authorList>
            <person name="Cajimat M.N.B."/>
            <person name="Milazzo M.L."/>
            <person name="Fulhorst C.F."/>
        </authorList>
    </citation>
    <scope>NUCLEOTIDE SEQUENCE [LARGE SCALE GENOMIC DNA]</scope>
    <source>
        <strain evidence="2">Single colony</strain>
    </source>
</reference>
<dbReference type="Proteomes" id="UP000199069">
    <property type="component" value="Unassembled WGS sequence"/>
</dbReference>
<organism evidence="2 3">
    <name type="scientific">Rhodotorula toruloides</name>
    <name type="common">Yeast</name>
    <name type="synonym">Rhodosporidium toruloides</name>
    <dbReference type="NCBI Taxonomy" id="5286"/>
    <lineage>
        <taxon>Eukaryota</taxon>
        <taxon>Fungi</taxon>
        <taxon>Dikarya</taxon>
        <taxon>Basidiomycota</taxon>
        <taxon>Pucciniomycotina</taxon>
        <taxon>Microbotryomycetes</taxon>
        <taxon>Sporidiobolales</taxon>
        <taxon>Sporidiobolaceae</taxon>
        <taxon>Rhodotorula</taxon>
    </lineage>
</organism>
<dbReference type="AlphaFoldDB" id="A0A0K3CF22"/>